<reference evidence="1 2" key="1">
    <citation type="submission" date="2024-07" db="EMBL/GenBank/DDBJ databases">
        <title>Description of Labrys sedimenti sp. nov., isolated from a diclofenac-degrading enrichment culture.</title>
        <authorList>
            <person name="Tancsics A."/>
            <person name="Csepanyi A."/>
        </authorList>
    </citation>
    <scope>NUCLEOTIDE SEQUENCE [LARGE SCALE GENOMIC DNA]</scope>
    <source>
        <strain evidence="1 2">LMG 23578</strain>
    </source>
</reference>
<organism evidence="1 2">
    <name type="scientific">Labrys neptuniae</name>
    <dbReference type="NCBI Taxonomy" id="376174"/>
    <lineage>
        <taxon>Bacteria</taxon>
        <taxon>Pseudomonadati</taxon>
        <taxon>Pseudomonadota</taxon>
        <taxon>Alphaproteobacteria</taxon>
        <taxon>Hyphomicrobiales</taxon>
        <taxon>Xanthobacteraceae</taxon>
        <taxon>Labrys</taxon>
    </lineage>
</organism>
<name>A0ABV3PU11_9HYPH</name>
<evidence type="ECO:0000313" key="1">
    <source>
        <dbReference type="EMBL" id="MEW9309149.1"/>
    </source>
</evidence>
<proteinExistence type="predicted"/>
<dbReference type="EMBL" id="JBFNQD010000012">
    <property type="protein sequence ID" value="MEW9309149.1"/>
    <property type="molecule type" value="Genomic_DNA"/>
</dbReference>
<sequence length="77" mass="8631">MAMTAVQFNRIGQSYCGHADSERVAKPNETFIRPRFIGPYDLSDHLLRDIGVLDGNTGRGKGNNGAFSAWDLIDRYR</sequence>
<comment type="caution">
    <text evidence="1">The sequence shown here is derived from an EMBL/GenBank/DDBJ whole genome shotgun (WGS) entry which is preliminary data.</text>
</comment>
<dbReference type="Proteomes" id="UP001555786">
    <property type="component" value="Unassembled WGS sequence"/>
</dbReference>
<evidence type="ECO:0000313" key="2">
    <source>
        <dbReference type="Proteomes" id="UP001555786"/>
    </source>
</evidence>
<gene>
    <name evidence="1" type="ORF">ABXS05_26605</name>
</gene>
<dbReference type="RefSeq" id="WP_367625942.1">
    <property type="nucleotide sequence ID" value="NZ_JBFNQD010000012.1"/>
</dbReference>
<accession>A0ABV3PU11</accession>
<protein>
    <submittedName>
        <fullName evidence="1">Uncharacterized protein</fullName>
    </submittedName>
</protein>
<keyword evidence="2" id="KW-1185">Reference proteome</keyword>